<dbReference type="Proteomes" id="UP000828390">
    <property type="component" value="Unassembled WGS sequence"/>
</dbReference>
<evidence type="ECO:0000313" key="1">
    <source>
        <dbReference type="EMBL" id="KAH3780151.1"/>
    </source>
</evidence>
<proteinExistence type="predicted"/>
<reference evidence="1" key="2">
    <citation type="submission" date="2020-11" db="EMBL/GenBank/DDBJ databases">
        <authorList>
            <person name="McCartney M.A."/>
            <person name="Auch B."/>
            <person name="Kono T."/>
            <person name="Mallez S."/>
            <person name="Becker A."/>
            <person name="Gohl D.M."/>
            <person name="Silverstein K.A.T."/>
            <person name="Koren S."/>
            <person name="Bechman K.B."/>
            <person name="Herman A."/>
            <person name="Abrahante J.E."/>
            <person name="Garbe J."/>
        </authorList>
    </citation>
    <scope>NUCLEOTIDE SEQUENCE</scope>
    <source>
        <strain evidence="1">Duluth1</strain>
        <tissue evidence="1">Whole animal</tissue>
    </source>
</reference>
<sequence>MINNKGANIWTKLDLVVKQPIYLTDIMLGSARDHAHYRHEGVRETALKMGSDWSDLNAVTVTMTMTGYMATLSQSMELHKITETDRQSDDSLSE</sequence>
<reference evidence="1" key="1">
    <citation type="journal article" date="2019" name="bioRxiv">
        <title>The Genome of the Zebra Mussel, Dreissena polymorpha: A Resource for Invasive Species Research.</title>
        <authorList>
            <person name="McCartney M.A."/>
            <person name="Auch B."/>
            <person name="Kono T."/>
            <person name="Mallez S."/>
            <person name="Zhang Y."/>
            <person name="Obille A."/>
            <person name="Becker A."/>
            <person name="Abrahante J.E."/>
            <person name="Garbe J."/>
            <person name="Badalamenti J.P."/>
            <person name="Herman A."/>
            <person name="Mangelson H."/>
            <person name="Liachko I."/>
            <person name="Sullivan S."/>
            <person name="Sone E.D."/>
            <person name="Koren S."/>
            <person name="Silverstein K.A.T."/>
            <person name="Beckman K.B."/>
            <person name="Gohl D.M."/>
        </authorList>
    </citation>
    <scope>NUCLEOTIDE SEQUENCE</scope>
    <source>
        <strain evidence="1">Duluth1</strain>
        <tissue evidence="1">Whole animal</tissue>
    </source>
</reference>
<dbReference type="EMBL" id="JAIWYP010000008">
    <property type="protein sequence ID" value="KAH3780151.1"/>
    <property type="molecule type" value="Genomic_DNA"/>
</dbReference>
<evidence type="ECO:0000313" key="2">
    <source>
        <dbReference type="Proteomes" id="UP000828390"/>
    </source>
</evidence>
<name>A0A9D4EI73_DREPO</name>
<accession>A0A9D4EI73</accession>
<organism evidence="1 2">
    <name type="scientific">Dreissena polymorpha</name>
    <name type="common">Zebra mussel</name>
    <name type="synonym">Mytilus polymorpha</name>
    <dbReference type="NCBI Taxonomy" id="45954"/>
    <lineage>
        <taxon>Eukaryota</taxon>
        <taxon>Metazoa</taxon>
        <taxon>Spiralia</taxon>
        <taxon>Lophotrochozoa</taxon>
        <taxon>Mollusca</taxon>
        <taxon>Bivalvia</taxon>
        <taxon>Autobranchia</taxon>
        <taxon>Heteroconchia</taxon>
        <taxon>Euheterodonta</taxon>
        <taxon>Imparidentia</taxon>
        <taxon>Neoheterodontei</taxon>
        <taxon>Myida</taxon>
        <taxon>Dreissenoidea</taxon>
        <taxon>Dreissenidae</taxon>
        <taxon>Dreissena</taxon>
    </lineage>
</organism>
<protein>
    <submittedName>
        <fullName evidence="1">Uncharacterized protein</fullName>
    </submittedName>
</protein>
<comment type="caution">
    <text evidence="1">The sequence shown here is derived from an EMBL/GenBank/DDBJ whole genome shotgun (WGS) entry which is preliminary data.</text>
</comment>
<gene>
    <name evidence="1" type="ORF">DPMN_157961</name>
</gene>
<dbReference type="AlphaFoldDB" id="A0A9D4EI73"/>
<keyword evidence="2" id="KW-1185">Reference proteome</keyword>